<dbReference type="EMBL" id="MK072342">
    <property type="protein sequence ID" value="AYV82147.1"/>
    <property type="molecule type" value="Genomic_DNA"/>
</dbReference>
<name>A0A3G5A4L0_9VIRU</name>
<reference evidence="1" key="1">
    <citation type="submission" date="2018-10" db="EMBL/GenBank/DDBJ databases">
        <title>Hidden diversity of soil giant viruses.</title>
        <authorList>
            <person name="Schulz F."/>
            <person name="Alteio L."/>
            <person name="Goudeau D."/>
            <person name="Ryan E.M."/>
            <person name="Malmstrom R.R."/>
            <person name="Blanchard J."/>
            <person name="Woyke T."/>
        </authorList>
    </citation>
    <scope>NUCLEOTIDE SEQUENCE</scope>
    <source>
        <strain evidence="1">HOV1</strain>
    </source>
</reference>
<proteinExistence type="predicted"/>
<organism evidence="1">
    <name type="scientific">Homavirus sp</name>
    <dbReference type="NCBI Taxonomy" id="2487769"/>
    <lineage>
        <taxon>Viruses</taxon>
        <taxon>Varidnaviria</taxon>
        <taxon>Bamfordvirae</taxon>
        <taxon>Nucleocytoviricota</taxon>
        <taxon>Megaviricetes</taxon>
        <taxon>Imitervirales</taxon>
        <taxon>Mimiviridae</taxon>
        <taxon>Klosneuvirinae</taxon>
    </lineage>
</organism>
<evidence type="ECO:0000313" key="1">
    <source>
        <dbReference type="EMBL" id="AYV82147.1"/>
    </source>
</evidence>
<protein>
    <submittedName>
        <fullName evidence="1">Uncharacterized protein</fullName>
    </submittedName>
</protein>
<gene>
    <name evidence="1" type="ORF">Homavirus11_3</name>
</gene>
<accession>A0A3G5A4L0</accession>
<sequence>MDSILNFNKIYGDQMCDNLFTYMLDNNIYDEFFDSYNNYNKLFKFGLRYGIFEIIEYLYVHKGVSYDTSMFNEFYMNLSSCDEVDPNKVAIEGSGIHTGLHISKMDKYTKNRNQCINYLLKLRKYSVYKYVNKKHIYTFNKKYISMVI</sequence>